<feature type="region of interest" description="Disordered" evidence="2">
    <location>
        <begin position="222"/>
        <end position="247"/>
    </location>
</feature>
<dbReference type="PANTHER" id="PTHR33437:SF2">
    <property type="entry name" value="OS06G0361200 PROTEIN"/>
    <property type="match status" value="1"/>
</dbReference>
<protein>
    <recommendedName>
        <fullName evidence="3">Retrotransposon gag domain-containing protein</fullName>
    </recommendedName>
</protein>
<gene>
    <name evidence="4" type="ORF">SVIM_LOCUS382353</name>
</gene>
<dbReference type="EMBL" id="CAADRP010001844">
    <property type="protein sequence ID" value="VFU54577.1"/>
    <property type="molecule type" value="Genomic_DNA"/>
</dbReference>
<organism evidence="4">
    <name type="scientific">Salix viminalis</name>
    <name type="common">Common osier</name>
    <name type="synonym">Basket willow</name>
    <dbReference type="NCBI Taxonomy" id="40686"/>
    <lineage>
        <taxon>Eukaryota</taxon>
        <taxon>Viridiplantae</taxon>
        <taxon>Streptophyta</taxon>
        <taxon>Embryophyta</taxon>
        <taxon>Tracheophyta</taxon>
        <taxon>Spermatophyta</taxon>
        <taxon>Magnoliopsida</taxon>
        <taxon>eudicotyledons</taxon>
        <taxon>Gunneridae</taxon>
        <taxon>Pentapetalae</taxon>
        <taxon>rosids</taxon>
        <taxon>fabids</taxon>
        <taxon>Malpighiales</taxon>
        <taxon>Salicaceae</taxon>
        <taxon>Saliceae</taxon>
        <taxon>Salix</taxon>
    </lineage>
</organism>
<sequence length="319" mass="36804">MMTETTSLEDQVANLAKLVEGLSTSLKAKDHEIAKLMNKLESLNERGQTSTNKAFHVNQLEVIEESAIGAVENIRGITDGIFTTNQLKELIKEAITDQVESSIQPHIRNAFDWYTDLESCSIDTWEQLEREFLNRFYSTRRVVSMIELTNARQWKEEPVIDYIHRWRNLSLNCRDRLTETSALDMCIQGMHWGLRYILQGIKPKSFEELATRAHDMELSIAAAESSSLPMQEPKRNKPEGRRFGKSTLKDADDLLEANIIELRGERLKKQTKEEEEAHTNDKASKNEDFNVRKPISEPTRRKTQQKSIPVRKEGFQLKV</sequence>
<feature type="domain" description="Retrotransposon gag" evidence="3">
    <location>
        <begin position="110"/>
        <end position="191"/>
    </location>
</feature>
<feature type="compositionally biased region" description="Basic and acidic residues" evidence="2">
    <location>
        <begin position="310"/>
        <end position="319"/>
    </location>
</feature>
<feature type="compositionally biased region" description="Basic and acidic residues" evidence="2">
    <location>
        <begin position="265"/>
        <end position="300"/>
    </location>
</feature>
<accession>A0A6N2N1B5</accession>
<evidence type="ECO:0000313" key="4">
    <source>
        <dbReference type="EMBL" id="VFU54577.1"/>
    </source>
</evidence>
<proteinExistence type="predicted"/>
<feature type="compositionally biased region" description="Basic and acidic residues" evidence="2">
    <location>
        <begin position="232"/>
        <end position="247"/>
    </location>
</feature>
<dbReference type="Pfam" id="PF03732">
    <property type="entry name" value="Retrotrans_gag"/>
    <property type="match status" value="1"/>
</dbReference>
<name>A0A6N2N1B5_SALVM</name>
<feature type="coiled-coil region" evidence="1">
    <location>
        <begin position="26"/>
        <end position="53"/>
    </location>
</feature>
<evidence type="ECO:0000256" key="2">
    <source>
        <dbReference type="SAM" id="MobiDB-lite"/>
    </source>
</evidence>
<evidence type="ECO:0000256" key="1">
    <source>
        <dbReference type="SAM" id="Coils"/>
    </source>
</evidence>
<evidence type="ECO:0000259" key="3">
    <source>
        <dbReference type="Pfam" id="PF03732"/>
    </source>
</evidence>
<dbReference type="InterPro" id="IPR005162">
    <property type="entry name" value="Retrotrans_gag_dom"/>
</dbReference>
<feature type="region of interest" description="Disordered" evidence="2">
    <location>
        <begin position="265"/>
        <end position="319"/>
    </location>
</feature>
<dbReference type="AlphaFoldDB" id="A0A6N2N1B5"/>
<reference evidence="4" key="1">
    <citation type="submission" date="2019-03" db="EMBL/GenBank/DDBJ databases">
        <authorList>
            <person name="Mank J."/>
            <person name="Almeida P."/>
        </authorList>
    </citation>
    <scope>NUCLEOTIDE SEQUENCE</scope>
    <source>
        <strain evidence="4">78183</strain>
    </source>
</reference>
<dbReference type="PANTHER" id="PTHR33437">
    <property type="entry name" value="OS06G0361200 PROTEIN"/>
    <property type="match status" value="1"/>
</dbReference>
<keyword evidence="1" id="KW-0175">Coiled coil</keyword>